<dbReference type="Proteomes" id="UP000001542">
    <property type="component" value="Unassembled WGS sequence"/>
</dbReference>
<dbReference type="SMR" id="A2EA29"/>
<evidence type="ECO:0000313" key="2">
    <source>
        <dbReference type="Proteomes" id="UP000001542"/>
    </source>
</evidence>
<name>A2EA29_TRIV3</name>
<keyword evidence="2" id="KW-1185">Reference proteome</keyword>
<dbReference type="VEuPathDB" id="TrichDB:TVAG_483860"/>
<accession>A2EA29</accession>
<dbReference type="VEuPathDB" id="TrichDB:TVAGG3_0981000"/>
<protein>
    <submittedName>
        <fullName evidence="1">Uncharacterized protein</fullName>
    </submittedName>
</protein>
<organism evidence="1 2">
    <name type="scientific">Trichomonas vaginalis (strain ATCC PRA-98 / G3)</name>
    <dbReference type="NCBI Taxonomy" id="412133"/>
    <lineage>
        <taxon>Eukaryota</taxon>
        <taxon>Metamonada</taxon>
        <taxon>Parabasalia</taxon>
        <taxon>Trichomonadida</taxon>
        <taxon>Trichomonadidae</taxon>
        <taxon>Trichomonas</taxon>
    </lineage>
</organism>
<dbReference type="EMBL" id="DS113337">
    <property type="protein sequence ID" value="EAY10475.1"/>
    <property type="molecule type" value="Genomic_DNA"/>
</dbReference>
<sequence>MATIYNLSQEDLDHAKKVFKNEYNTSHNNDTLAVVKKINQLKEMQQLFAKESPETENWLQERGYIGVPISLNVLESYQKMIKDIITATKFIKDNSPHEISKSDLEAFTIGVQEFKSELSNLRDLLNEVMDSQPES</sequence>
<dbReference type="AlphaFoldDB" id="A2EA29"/>
<evidence type="ECO:0000313" key="1">
    <source>
        <dbReference type="EMBL" id="EAY10475.1"/>
    </source>
</evidence>
<gene>
    <name evidence="1" type="ORF">TVAG_483860</name>
</gene>
<reference evidence="1" key="1">
    <citation type="submission" date="2006-10" db="EMBL/GenBank/DDBJ databases">
        <authorList>
            <person name="Amadeo P."/>
            <person name="Zhao Q."/>
            <person name="Wortman J."/>
            <person name="Fraser-Liggett C."/>
            <person name="Carlton J."/>
        </authorList>
    </citation>
    <scope>NUCLEOTIDE SEQUENCE</scope>
    <source>
        <strain evidence="1">G3</strain>
    </source>
</reference>
<dbReference type="RefSeq" id="XP_001322698.1">
    <property type="nucleotide sequence ID" value="XM_001322663.1"/>
</dbReference>
<dbReference type="KEGG" id="tva:4768410"/>
<reference evidence="1" key="2">
    <citation type="journal article" date="2007" name="Science">
        <title>Draft genome sequence of the sexually transmitted pathogen Trichomonas vaginalis.</title>
        <authorList>
            <person name="Carlton J.M."/>
            <person name="Hirt R.P."/>
            <person name="Silva J.C."/>
            <person name="Delcher A.L."/>
            <person name="Schatz M."/>
            <person name="Zhao Q."/>
            <person name="Wortman J.R."/>
            <person name="Bidwell S.L."/>
            <person name="Alsmark U.C.M."/>
            <person name="Besteiro S."/>
            <person name="Sicheritz-Ponten T."/>
            <person name="Noel C.J."/>
            <person name="Dacks J.B."/>
            <person name="Foster P.G."/>
            <person name="Simillion C."/>
            <person name="Van de Peer Y."/>
            <person name="Miranda-Saavedra D."/>
            <person name="Barton G.J."/>
            <person name="Westrop G.D."/>
            <person name="Mueller S."/>
            <person name="Dessi D."/>
            <person name="Fiori P.L."/>
            <person name="Ren Q."/>
            <person name="Paulsen I."/>
            <person name="Zhang H."/>
            <person name="Bastida-Corcuera F.D."/>
            <person name="Simoes-Barbosa A."/>
            <person name="Brown M.T."/>
            <person name="Hayes R.D."/>
            <person name="Mukherjee M."/>
            <person name="Okumura C.Y."/>
            <person name="Schneider R."/>
            <person name="Smith A.J."/>
            <person name="Vanacova S."/>
            <person name="Villalvazo M."/>
            <person name="Haas B.J."/>
            <person name="Pertea M."/>
            <person name="Feldblyum T.V."/>
            <person name="Utterback T.R."/>
            <person name="Shu C.L."/>
            <person name="Osoegawa K."/>
            <person name="de Jong P.J."/>
            <person name="Hrdy I."/>
            <person name="Horvathova L."/>
            <person name="Zubacova Z."/>
            <person name="Dolezal P."/>
            <person name="Malik S.B."/>
            <person name="Logsdon J.M. Jr."/>
            <person name="Henze K."/>
            <person name="Gupta A."/>
            <person name="Wang C.C."/>
            <person name="Dunne R.L."/>
            <person name="Upcroft J.A."/>
            <person name="Upcroft P."/>
            <person name="White O."/>
            <person name="Salzberg S.L."/>
            <person name="Tang P."/>
            <person name="Chiu C.-H."/>
            <person name="Lee Y.-S."/>
            <person name="Embley T.M."/>
            <person name="Coombs G.H."/>
            <person name="Mottram J.C."/>
            <person name="Tachezy J."/>
            <person name="Fraser-Liggett C.M."/>
            <person name="Johnson P.J."/>
        </authorList>
    </citation>
    <scope>NUCLEOTIDE SEQUENCE [LARGE SCALE GENOMIC DNA]</scope>
    <source>
        <strain evidence="1">G3</strain>
    </source>
</reference>
<proteinExistence type="predicted"/>
<dbReference type="InParanoid" id="A2EA29"/>